<sequence length="100" mass="11498">MIVILTGTLQVHCFDPRAKPVKDLDSPWRNVDGQLYEDFPGEDTIDKLFTHAVKLFADRPALGTRELLEVHEEKQPNGRIFEKWIMDEELNNGQHTGIPD</sequence>
<evidence type="ECO:0000313" key="1">
    <source>
        <dbReference type="EMBL" id="VDN43263.1"/>
    </source>
</evidence>
<evidence type="ECO:0000313" key="3">
    <source>
        <dbReference type="WBParaSite" id="GPUH_0002476901-mRNA-1"/>
    </source>
</evidence>
<gene>
    <name evidence="1" type="ORF">GPUH_LOCUS24738</name>
</gene>
<dbReference type="AlphaFoldDB" id="A0A183EUU8"/>
<dbReference type="Proteomes" id="UP000271098">
    <property type="component" value="Unassembled WGS sequence"/>
</dbReference>
<name>A0A183EUU8_9BILA</name>
<accession>A0A183EUU8</accession>
<dbReference type="OrthoDB" id="5843803at2759"/>
<reference evidence="3" key="1">
    <citation type="submission" date="2016-06" db="UniProtKB">
        <authorList>
            <consortium name="WormBaseParasite"/>
        </authorList>
    </citation>
    <scope>IDENTIFICATION</scope>
</reference>
<protein>
    <submittedName>
        <fullName evidence="3">Peroxidase</fullName>
    </submittedName>
</protein>
<dbReference type="EMBL" id="UYRT01102314">
    <property type="protein sequence ID" value="VDN43263.1"/>
    <property type="molecule type" value="Genomic_DNA"/>
</dbReference>
<proteinExistence type="predicted"/>
<organism evidence="3">
    <name type="scientific">Gongylonema pulchrum</name>
    <dbReference type="NCBI Taxonomy" id="637853"/>
    <lineage>
        <taxon>Eukaryota</taxon>
        <taxon>Metazoa</taxon>
        <taxon>Ecdysozoa</taxon>
        <taxon>Nematoda</taxon>
        <taxon>Chromadorea</taxon>
        <taxon>Rhabditida</taxon>
        <taxon>Spirurina</taxon>
        <taxon>Spiruromorpha</taxon>
        <taxon>Spiruroidea</taxon>
        <taxon>Gongylonematidae</taxon>
        <taxon>Gongylonema</taxon>
    </lineage>
</organism>
<evidence type="ECO:0000313" key="2">
    <source>
        <dbReference type="Proteomes" id="UP000271098"/>
    </source>
</evidence>
<keyword evidence="2" id="KW-1185">Reference proteome</keyword>
<reference evidence="1 2" key="2">
    <citation type="submission" date="2018-11" db="EMBL/GenBank/DDBJ databases">
        <authorList>
            <consortium name="Pathogen Informatics"/>
        </authorList>
    </citation>
    <scope>NUCLEOTIDE SEQUENCE [LARGE SCALE GENOMIC DNA]</scope>
</reference>
<dbReference type="WBParaSite" id="GPUH_0002476901-mRNA-1">
    <property type="protein sequence ID" value="GPUH_0002476901-mRNA-1"/>
    <property type="gene ID" value="GPUH_0002476901"/>
</dbReference>